<dbReference type="GO" id="GO:0005886">
    <property type="term" value="C:plasma membrane"/>
    <property type="evidence" value="ECO:0007669"/>
    <property type="project" value="TreeGrafter"/>
</dbReference>
<dbReference type="AlphaFoldDB" id="A0AAU7KTR0"/>
<dbReference type="Pfam" id="PF04247">
    <property type="entry name" value="SirB"/>
    <property type="match status" value="1"/>
</dbReference>
<dbReference type="InterPro" id="IPR007360">
    <property type="entry name" value="SirB"/>
</dbReference>
<evidence type="ECO:0000313" key="2">
    <source>
        <dbReference type="EMBL" id="XBO74974.1"/>
    </source>
</evidence>
<sequence>MLPLYLTLKSLHVSLALVSGALFALRALWSVTGSSWLKRPWVRVLPHLLDTLLLAAGLSLMVLTTQWPQQTPWLAAKLTALLAYVGFGSLALRRAASVRTRALSACLALLIFVYMLGAAHRHSVLSWLVWLLYCNALIYLNGVGFFSCQRRYCRHLVSSISSFIADSPGECLSG</sequence>
<feature type="transmembrane region" description="Helical" evidence="1">
    <location>
        <begin position="73"/>
        <end position="90"/>
    </location>
</feature>
<dbReference type="PANTHER" id="PTHR39594">
    <property type="entry name" value="PROTEIN YCHQ"/>
    <property type="match status" value="1"/>
</dbReference>
<feature type="transmembrane region" description="Helical" evidence="1">
    <location>
        <begin position="44"/>
        <end position="67"/>
    </location>
</feature>
<proteinExistence type="predicted"/>
<keyword evidence="1" id="KW-0812">Transmembrane</keyword>
<organism evidence="2">
    <name type="scientific">Halomonas sp. H10-59</name>
    <dbReference type="NCBI Taxonomy" id="2950874"/>
    <lineage>
        <taxon>Bacteria</taxon>
        <taxon>Pseudomonadati</taxon>
        <taxon>Pseudomonadota</taxon>
        <taxon>Gammaproteobacteria</taxon>
        <taxon>Oceanospirillales</taxon>
        <taxon>Halomonadaceae</taxon>
        <taxon>Halomonas</taxon>
    </lineage>
</organism>
<protein>
    <submittedName>
        <fullName evidence="2">SirB2 family protein</fullName>
    </submittedName>
</protein>
<feature type="transmembrane region" description="Helical" evidence="1">
    <location>
        <begin position="12"/>
        <end position="32"/>
    </location>
</feature>
<evidence type="ECO:0000256" key="1">
    <source>
        <dbReference type="SAM" id="Phobius"/>
    </source>
</evidence>
<dbReference type="EMBL" id="CP098828">
    <property type="protein sequence ID" value="XBO74974.1"/>
    <property type="molecule type" value="Genomic_DNA"/>
</dbReference>
<dbReference type="RefSeq" id="WP_348815000.1">
    <property type="nucleotide sequence ID" value="NZ_CP098828.1"/>
</dbReference>
<gene>
    <name evidence="2" type="ORF">NFG57_19570</name>
</gene>
<feature type="transmembrane region" description="Helical" evidence="1">
    <location>
        <begin position="125"/>
        <end position="146"/>
    </location>
</feature>
<reference evidence="2" key="1">
    <citation type="submission" date="2022-06" db="EMBL/GenBank/DDBJ databases">
        <title>A novel DMS-producing enzyme.</title>
        <authorList>
            <person name="Zhang Y."/>
        </authorList>
    </citation>
    <scope>NUCLEOTIDE SEQUENCE</scope>
    <source>
        <strain evidence="2">H10-59</strain>
    </source>
</reference>
<feature type="transmembrane region" description="Helical" evidence="1">
    <location>
        <begin position="102"/>
        <end position="119"/>
    </location>
</feature>
<keyword evidence="1" id="KW-1133">Transmembrane helix</keyword>
<keyword evidence="1" id="KW-0472">Membrane</keyword>
<dbReference type="PANTHER" id="PTHR39594:SF1">
    <property type="entry name" value="PROTEIN YCHQ"/>
    <property type="match status" value="1"/>
</dbReference>
<accession>A0AAU7KTR0</accession>
<name>A0AAU7KTR0_9GAMM</name>